<keyword evidence="4" id="KW-0804">Transcription</keyword>
<gene>
    <name evidence="6" type="ORF">B7Z01_14425</name>
</gene>
<feature type="domain" description="HTH lysR-type" evidence="5">
    <location>
        <begin position="6"/>
        <end position="63"/>
    </location>
</feature>
<dbReference type="GO" id="GO:0043565">
    <property type="term" value="F:sequence-specific DNA binding"/>
    <property type="evidence" value="ECO:0007669"/>
    <property type="project" value="TreeGrafter"/>
</dbReference>
<protein>
    <submittedName>
        <fullName evidence="6">LysR family transcriptional regulator</fullName>
    </submittedName>
</protein>
<dbReference type="AlphaFoldDB" id="A0A258FEF3"/>
<dbReference type="SUPFAM" id="SSF46785">
    <property type="entry name" value="Winged helix' DNA-binding domain"/>
    <property type="match status" value="1"/>
</dbReference>
<dbReference type="InterPro" id="IPR000847">
    <property type="entry name" value="LysR_HTH_N"/>
</dbReference>
<reference evidence="6 7" key="1">
    <citation type="submission" date="2017-03" db="EMBL/GenBank/DDBJ databases">
        <title>Lifting the veil on microbial sulfur biogeochemistry in mining wastewaters.</title>
        <authorList>
            <person name="Kantor R.S."/>
            <person name="Colenbrander Nelson T."/>
            <person name="Marshall S."/>
            <person name="Bennett D."/>
            <person name="Apte S."/>
            <person name="Camacho D."/>
            <person name="Thomas B.C."/>
            <person name="Warren L.A."/>
            <person name="Banfield J.F."/>
        </authorList>
    </citation>
    <scope>NUCLEOTIDE SEQUENCE [LARGE SCALE GENOMIC DNA]</scope>
    <source>
        <strain evidence="6">32-69-9</strain>
    </source>
</reference>
<dbReference type="PRINTS" id="PR00039">
    <property type="entry name" value="HTHLYSR"/>
</dbReference>
<sequence>MARPMLPLNALRAFESAARHLSFARASDELSVTPGAVSQQIRLLEDTIGAPLFRREARGLELTDLGRAAVPQLREGFARLTEASATLREPPSKRQVSVSVAPSFAAQWLMPRMDDFHRRHGDIEIWISADMEPANLDDGGADLAVRYGPGGYSGSRSELLMTETVLPVCAPGLMDGPHPIRSPEDLVHHPLLHDVSADADPSRPDWPMWLKARRVKHADPRRGSRFNQTSLLIQAAVAGRGVALAKRALAQADLAAGRLIAPFPDGSEAVGFAYHVVLPLGRPMSASAEAFVAWLKRQAVDHDNNMDQL</sequence>
<dbReference type="InterPro" id="IPR036388">
    <property type="entry name" value="WH-like_DNA-bd_sf"/>
</dbReference>
<dbReference type="GO" id="GO:0006351">
    <property type="term" value="P:DNA-templated transcription"/>
    <property type="evidence" value="ECO:0007669"/>
    <property type="project" value="TreeGrafter"/>
</dbReference>
<dbReference type="InterPro" id="IPR058163">
    <property type="entry name" value="LysR-type_TF_proteobact-type"/>
</dbReference>
<dbReference type="Gene3D" id="3.40.190.10">
    <property type="entry name" value="Periplasmic binding protein-like II"/>
    <property type="match status" value="2"/>
</dbReference>
<dbReference type="CDD" id="cd08432">
    <property type="entry name" value="PBP2_GcdR_TrpI_HvrB_AmpR_like"/>
    <property type="match status" value="1"/>
</dbReference>
<dbReference type="GO" id="GO:0003700">
    <property type="term" value="F:DNA-binding transcription factor activity"/>
    <property type="evidence" value="ECO:0007669"/>
    <property type="project" value="InterPro"/>
</dbReference>
<dbReference type="InterPro" id="IPR036390">
    <property type="entry name" value="WH_DNA-bd_sf"/>
</dbReference>
<evidence type="ECO:0000259" key="5">
    <source>
        <dbReference type="PROSITE" id="PS50931"/>
    </source>
</evidence>
<dbReference type="InterPro" id="IPR005119">
    <property type="entry name" value="LysR_subst-bd"/>
</dbReference>
<accession>A0A258FEF3</accession>
<dbReference type="Pfam" id="PF00126">
    <property type="entry name" value="HTH_1"/>
    <property type="match status" value="1"/>
</dbReference>
<evidence type="ECO:0000256" key="1">
    <source>
        <dbReference type="ARBA" id="ARBA00009437"/>
    </source>
</evidence>
<evidence type="ECO:0000313" key="7">
    <source>
        <dbReference type="Proteomes" id="UP000215595"/>
    </source>
</evidence>
<dbReference type="Gene3D" id="1.10.10.10">
    <property type="entry name" value="Winged helix-like DNA-binding domain superfamily/Winged helix DNA-binding domain"/>
    <property type="match status" value="1"/>
</dbReference>
<name>A0A258FEF3_9CAUL</name>
<dbReference type="PANTHER" id="PTHR30537:SF74">
    <property type="entry name" value="HTH-TYPE TRANSCRIPTIONAL REGULATOR TRPI"/>
    <property type="match status" value="1"/>
</dbReference>
<comment type="similarity">
    <text evidence="1">Belongs to the LysR transcriptional regulatory family.</text>
</comment>
<dbReference type="EMBL" id="NCEB01000044">
    <property type="protein sequence ID" value="OYX30438.1"/>
    <property type="molecule type" value="Genomic_DNA"/>
</dbReference>
<dbReference type="NCBIfam" id="NF008352">
    <property type="entry name" value="PRK11139.1"/>
    <property type="match status" value="1"/>
</dbReference>
<evidence type="ECO:0000256" key="2">
    <source>
        <dbReference type="ARBA" id="ARBA00023015"/>
    </source>
</evidence>
<dbReference type="Pfam" id="PF03466">
    <property type="entry name" value="LysR_substrate"/>
    <property type="match status" value="1"/>
</dbReference>
<evidence type="ECO:0000256" key="3">
    <source>
        <dbReference type="ARBA" id="ARBA00023125"/>
    </source>
</evidence>
<proteinExistence type="inferred from homology"/>
<comment type="caution">
    <text evidence="6">The sequence shown here is derived from an EMBL/GenBank/DDBJ whole genome shotgun (WGS) entry which is preliminary data.</text>
</comment>
<keyword evidence="3" id="KW-0238">DNA-binding</keyword>
<dbReference type="PROSITE" id="PS50931">
    <property type="entry name" value="HTH_LYSR"/>
    <property type="match status" value="1"/>
</dbReference>
<dbReference type="FunFam" id="3.40.190.10:FF:000017">
    <property type="entry name" value="Glycine cleavage system transcriptional activator"/>
    <property type="match status" value="1"/>
</dbReference>
<evidence type="ECO:0000256" key="4">
    <source>
        <dbReference type="ARBA" id="ARBA00023163"/>
    </source>
</evidence>
<dbReference type="SUPFAM" id="SSF53850">
    <property type="entry name" value="Periplasmic binding protein-like II"/>
    <property type="match status" value="1"/>
</dbReference>
<dbReference type="FunFam" id="1.10.10.10:FF:000038">
    <property type="entry name" value="Glycine cleavage system transcriptional activator"/>
    <property type="match status" value="1"/>
</dbReference>
<dbReference type="PANTHER" id="PTHR30537">
    <property type="entry name" value="HTH-TYPE TRANSCRIPTIONAL REGULATOR"/>
    <property type="match status" value="1"/>
</dbReference>
<organism evidence="6 7">
    <name type="scientific">Brevundimonas subvibrioides</name>
    <dbReference type="NCBI Taxonomy" id="74313"/>
    <lineage>
        <taxon>Bacteria</taxon>
        <taxon>Pseudomonadati</taxon>
        <taxon>Pseudomonadota</taxon>
        <taxon>Alphaproteobacteria</taxon>
        <taxon>Caulobacterales</taxon>
        <taxon>Caulobacteraceae</taxon>
        <taxon>Brevundimonas</taxon>
    </lineage>
</organism>
<dbReference type="Proteomes" id="UP000215595">
    <property type="component" value="Unassembled WGS sequence"/>
</dbReference>
<keyword evidence="2" id="KW-0805">Transcription regulation</keyword>
<evidence type="ECO:0000313" key="6">
    <source>
        <dbReference type="EMBL" id="OYX30438.1"/>
    </source>
</evidence>